<name>A0A369J5Y6_HYPMA</name>
<dbReference type="EMBL" id="LUEZ02000124">
    <property type="protein sequence ID" value="RDB16580.1"/>
    <property type="molecule type" value="Genomic_DNA"/>
</dbReference>
<feature type="compositionally biased region" description="Polar residues" evidence="1">
    <location>
        <begin position="844"/>
        <end position="862"/>
    </location>
</feature>
<reference evidence="4" key="1">
    <citation type="submission" date="2018-04" db="EMBL/GenBank/DDBJ databases">
        <title>Whole genome sequencing of Hypsizygus marmoreus.</title>
        <authorList>
            <person name="Choi I.-G."/>
            <person name="Min B."/>
            <person name="Kim J.-G."/>
            <person name="Kim S."/>
            <person name="Oh Y.-L."/>
            <person name="Kong W.-S."/>
            <person name="Park H."/>
            <person name="Jeong J."/>
            <person name="Song E.-S."/>
        </authorList>
    </citation>
    <scope>NUCLEOTIDE SEQUENCE [LARGE SCALE GENOMIC DNA]</scope>
    <source>
        <strain evidence="4">51987-8</strain>
    </source>
</reference>
<evidence type="ECO:0000259" key="3">
    <source>
        <dbReference type="Pfam" id="PF20415"/>
    </source>
</evidence>
<feature type="region of interest" description="Disordered" evidence="1">
    <location>
        <begin position="1"/>
        <end position="31"/>
    </location>
</feature>
<evidence type="ECO:0000313" key="4">
    <source>
        <dbReference type="EMBL" id="RDB16580.1"/>
    </source>
</evidence>
<feature type="transmembrane region" description="Helical" evidence="2">
    <location>
        <begin position="432"/>
        <end position="453"/>
    </location>
</feature>
<dbReference type="OrthoDB" id="3062801at2759"/>
<organism evidence="4 5">
    <name type="scientific">Hypsizygus marmoreus</name>
    <name type="common">White beech mushroom</name>
    <name type="synonym">Agaricus marmoreus</name>
    <dbReference type="NCBI Taxonomy" id="39966"/>
    <lineage>
        <taxon>Eukaryota</taxon>
        <taxon>Fungi</taxon>
        <taxon>Dikarya</taxon>
        <taxon>Basidiomycota</taxon>
        <taxon>Agaricomycotina</taxon>
        <taxon>Agaricomycetes</taxon>
        <taxon>Agaricomycetidae</taxon>
        <taxon>Agaricales</taxon>
        <taxon>Tricholomatineae</taxon>
        <taxon>Lyophyllaceae</taxon>
        <taxon>Hypsizygus</taxon>
    </lineage>
</organism>
<feature type="transmembrane region" description="Helical" evidence="2">
    <location>
        <begin position="474"/>
        <end position="506"/>
    </location>
</feature>
<feature type="region of interest" description="Disordered" evidence="1">
    <location>
        <begin position="844"/>
        <end position="869"/>
    </location>
</feature>
<proteinExistence type="predicted"/>
<keyword evidence="2" id="KW-0812">Transmembrane</keyword>
<dbReference type="InterPro" id="IPR046522">
    <property type="entry name" value="DUF6699"/>
</dbReference>
<feature type="compositionally biased region" description="Polar residues" evidence="1">
    <location>
        <begin position="1"/>
        <end position="13"/>
    </location>
</feature>
<feature type="compositionally biased region" description="Polar residues" evidence="1">
    <location>
        <begin position="793"/>
        <end position="809"/>
    </location>
</feature>
<evidence type="ECO:0000313" key="5">
    <source>
        <dbReference type="Proteomes" id="UP000076154"/>
    </source>
</evidence>
<accession>A0A369J5Y6</accession>
<feature type="domain" description="DUF6699" evidence="3">
    <location>
        <begin position="1027"/>
        <end position="1149"/>
    </location>
</feature>
<evidence type="ECO:0000256" key="1">
    <source>
        <dbReference type="SAM" id="MobiDB-lite"/>
    </source>
</evidence>
<evidence type="ECO:0000256" key="2">
    <source>
        <dbReference type="SAM" id="Phobius"/>
    </source>
</evidence>
<feature type="transmembrane region" description="Helical" evidence="2">
    <location>
        <begin position="526"/>
        <end position="545"/>
    </location>
</feature>
<keyword evidence="2" id="KW-1133">Transmembrane helix</keyword>
<keyword evidence="5" id="KW-1185">Reference proteome</keyword>
<feature type="transmembrane region" description="Helical" evidence="2">
    <location>
        <begin position="401"/>
        <end position="420"/>
    </location>
</feature>
<sequence>MATSPRVLDTSTVHDPVLVSPSDPPDNGDMESRLEIEIRKTTLESDSRGPQIMNSLFTGEIPGTMDPSIIKSNVAIQSLNPFLVSKSKRLKSECRLPRYYATRITGEFERERSRSNKALQRGKQGQLPRRRDAEWYVPPIAYVIFLPNYGLATDSTSATAIGLLSATSDAGEIPGGSRDSSLNLSASDSIEPVDFSYNSQDVGILMNNDALNGQPYHLKDTSIYERAFLGMPPGATSLSSLGYLPSVNPSAVPVEGYVAGNPLHSSVMPAGDDLLPSNIRPVPLGGGSSIRTAFSSKSIRNTLAIKVDNGLRLAYHWMFLQIPMFYFTRVTRIFKEVRLNTDDLTKKVIHALVNQQKQETPGQQRLGARAYFIDVDDPQVSILKTLWADFIDSLMREWKTLNIVSVLLMSAIIGTLQINVAFSDPLVRMSVFASLICALMSLIYGGMFIIRFSNMRRLHKAIEWAKAGESTSTAIFWNVWVLLAMPAIWLSWSLILYVIGIMSFIWRASSNGEAPTKISPRTELGVRILISCILLLGVVYLVLIIHTLKCYGEQMDDAWKEKVRNEVPNYNTTFTDTPRSRVQEILPVQAVIAPSIDDGIELQPPFSVTHFGHLDRPPHSKFVFDQAVEVLRFTSSGPRGSPMPQSLVNRGLNLTTWSGFIENATLAWIGSSNEQSDTGPRRDVLRIITTWNTALFNRCRFQAHLCRIYPIQAPQSPLFTIYLTDLNIHAPFRQVPTGVQRIEIFDSHAMSSAFSSMSSAFAPGYHPENTQDQSEGEPLDSNPDPPFVDSSIVGINSQPDDASGPQPSQRFRRLDGLDDAPPFMQRENVIPDNHEKELIGMSSSHTLGPVASTSLSRSTSDQPYEPPAPLETQTALKAIRPTTDFYTAQSHAPPALVDTQTVPEAIQPATDFHAAQSATNEIDSGSADQAVTMVDVSATQVFSDSKPSMERSGVRFSAVNSSSDEGRGHKQPRHREIRNPPAAILKTRTSLFVLDTIVEAERRSRFTVLTLHPVLQYQKHKPRGLLDLRIPPHYPFPEGELGMEPATTLGTRQMHLWSPLLQWDIYISQDFEHSVVTLEGVFQQLYDQLQIPVTETQFMFFSSFERTKIALAFKARCQLASDPELETRRGVRRIDVAGDNVIFEGLVEARNYTWEIKLGKYRGGVESSPGGDELNRGQE</sequence>
<comment type="caution">
    <text evidence="4">The sequence shown here is derived from an EMBL/GenBank/DDBJ whole genome shotgun (WGS) entry which is preliminary data.</text>
</comment>
<dbReference type="STRING" id="39966.A0A369J5Y6"/>
<gene>
    <name evidence="4" type="ORF">Hypma_002740</name>
</gene>
<keyword evidence="2" id="KW-0472">Membrane</keyword>
<feature type="region of interest" description="Disordered" evidence="1">
    <location>
        <begin position="760"/>
        <end position="827"/>
    </location>
</feature>
<protein>
    <recommendedName>
        <fullName evidence="3">DUF6699 domain-containing protein</fullName>
    </recommendedName>
</protein>
<dbReference type="InParanoid" id="A0A369J5Y6"/>
<feature type="region of interest" description="Disordered" evidence="1">
    <location>
        <begin position="944"/>
        <end position="978"/>
    </location>
</feature>
<dbReference type="Proteomes" id="UP000076154">
    <property type="component" value="Unassembled WGS sequence"/>
</dbReference>
<dbReference type="AlphaFoldDB" id="A0A369J5Y6"/>
<dbReference type="Pfam" id="PF20415">
    <property type="entry name" value="DUF6699"/>
    <property type="match status" value="1"/>
</dbReference>